<keyword evidence="2" id="KW-1185">Reference proteome</keyword>
<gene>
    <name evidence="1" type="ORF">FBEOM_3423</name>
</gene>
<accession>A0A9P5APS7</accession>
<dbReference type="Proteomes" id="UP000730481">
    <property type="component" value="Unassembled WGS sequence"/>
</dbReference>
<protein>
    <submittedName>
        <fullName evidence="1">Uncharacterized protein</fullName>
    </submittedName>
</protein>
<sequence>MNEHPGLLSMWETKEVLASSDTPYHVAHVLVNLIYTNNYQNLCSSSQTENECTMTDFTTAIYAYRFGEKLCLPSLSVQAGERLVIYGDKLPFLEIVKKLSGQEFKEMSFTGGLYDYICQRASVEGSKMNATNASEVQKVMGETMAGILCKRIANLEAENRHLLFSDVMVIKKPFRLGSLFFPDAVES</sequence>
<name>A0A9P5APS7_9HYPO</name>
<reference evidence="1" key="2">
    <citation type="submission" date="2020-02" db="EMBL/GenBank/DDBJ databases">
        <title>Identification and distribution of gene clusters putatively required for synthesis of sphingolipid metabolism inhibitors in phylogenetically diverse species of the filamentous fungus Fusarium.</title>
        <authorList>
            <person name="Kim H.-S."/>
            <person name="Busman M."/>
            <person name="Brown D.W."/>
            <person name="Divon H."/>
            <person name="Uhlig S."/>
            <person name="Proctor R.H."/>
        </authorList>
    </citation>
    <scope>NUCLEOTIDE SEQUENCE</scope>
    <source>
        <strain evidence="1">NRRL 25174</strain>
    </source>
</reference>
<dbReference type="EMBL" id="PVQB02000126">
    <property type="protein sequence ID" value="KAF4342650.1"/>
    <property type="molecule type" value="Genomic_DNA"/>
</dbReference>
<evidence type="ECO:0000313" key="2">
    <source>
        <dbReference type="Proteomes" id="UP000730481"/>
    </source>
</evidence>
<dbReference type="AlphaFoldDB" id="A0A9P5APS7"/>
<dbReference type="OrthoDB" id="3594103at2759"/>
<proteinExistence type="predicted"/>
<evidence type="ECO:0000313" key="1">
    <source>
        <dbReference type="EMBL" id="KAF4342650.1"/>
    </source>
</evidence>
<organism evidence="1 2">
    <name type="scientific">Fusarium beomiforme</name>
    <dbReference type="NCBI Taxonomy" id="44412"/>
    <lineage>
        <taxon>Eukaryota</taxon>
        <taxon>Fungi</taxon>
        <taxon>Dikarya</taxon>
        <taxon>Ascomycota</taxon>
        <taxon>Pezizomycotina</taxon>
        <taxon>Sordariomycetes</taxon>
        <taxon>Hypocreomycetidae</taxon>
        <taxon>Hypocreales</taxon>
        <taxon>Nectriaceae</taxon>
        <taxon>Fusarium</taxon>
        <taxon>Fusarium burgessii species complex</taxon>
    </lineage>
</organism>
<reference evidence="1" key="1">
    <citation type="journal article" date="2017" name="Mycologia">
        <title>Fusarium algeriense, sp. nov., a novel toxigenic crown rot pathogen of durum wheat from Algeria is nested in the Fusarium burgessii species complex.</title>
        <authorList>
            <person name="Laraba I."/>
            <person name="Keddad A."/>
            <person name="Boureghda H."/>
            <person name="Abdallah N."/>
            <person name="Vaughan M.M."/>
            <person name="Proctor R.H."/>
            <person name="Busman M."/>
            <person name="O'Donnell K."/>
        </authorList>
    </citation>
    <scope>NUCLEOTIDE SEQUENCE</scope>
    <source>
        <strain evidence="1">NRRL 25174</strain>
    </source>
</reference>
<comment type="caution">
    <text evidence="1">The sequence shown here is derived from an EMBL/GenBank/DDBJ whole genome shotgun (WGS) entry which is preliminary data.</text>
</comment>